<dbReference type="AlphaFoldDB" id="A0A8S9P8A9"/>
<evidence type="ECO:0000313" key="1">
    <source>
        <dbReference type="EMBL" id="KAF3511185.1"/>
    </source>
</evidence>
<reference evidence="1" key="1">
    <citation type="submission" date="2019-12" db="EMBL/GenBank/DDBJ databases">
        <title>Genome sequencing and annotation of Brassica cretica.</title>
        <authorList>
            <person name="Studholme D.J."/>
            <person name="Sarris P."/>
        </authorList>
    </citation>
    <scope>NUCLEOTIDE SEQUENCE</scope>
    <source>
        <strain evidence="1">PFS-109/04</strain>
        <tissue evidence="1">Leaf</tissue>
    </source>
</reference>
<gene>
    <name evidence="1" type="ORF">F2Q69_00008794</name>
</gene>
<organism evidence="1 2">
    <name type="scientific">Brassica cretica</name>
    <name type="common">Mustard</name>
    <dbReference type="NCBI Taxonomy" id="69181"/>
    <lineage>
        <taxon>Eukaryota</taxon>
        <taxon>Viridiplantae</taxon>
        <taxon>Streptophyta</taxon>
        <taxon>Embryophyta</taxon>
        <taxon>Tracheophyta</taxon>
        <taxon>Spermatophyta</taxon>
        <taxon>Magnoliopsida</taxon>
        <taxon>eudicotyledons</taxon>
        <taxon>Gunneridae</taxon>
        <taxon>Pentapetalae</taxon>
        <taxon>rosids</taxon>
        <taxon>malvids</taxon>
        <taxon>Brassicales</taxon>
        <taxon>Brassicaceae</taxon>
        <taxon>Brassiceae</taxon>
        <taxon>Brassica</taxon>
    </lineage>
</organism>
<proteinExistence type="predicted"/>
<dbReference type="EMBL" id="QGKX02001521">
    <property type="protein sequence ID" value="KAF3511185.1"/>
    <property type="molecule type" value="Genomic_DNA"/>
</dbReference>
<comment type="caution">
    <text evidence="1">The sequence shown here is derived from an EMBL/GenBank/DDBJ whole genome shotgun (WGS) entry which is preliminary data.</text>
</comment>
<name>A0A8S9P8A9_BRACR</name>
<sequence length="107" mass="11731">MHPCAPVIPQIYVVMVFWPAPSPSSSPIIATSTCIGFIFSRGFAVYRSVFFVRVAVRWMYTVPVECNGDGNLRRKPLNDGIVGPRLLLVPPVVSSSVPGFGARPWIL</sequence>
<dbReference type="Proteomes" id="UP000712600">
    <property type="component" value="Unassembled WGS sequence"/>
</dbReference>
<evidence type="ECO:0000313" key="2">
    <source>
        <dbReference type="Proteomes" id="UP000712600"/>
    </source>
</evidence>
<accession>A0A8S9P8A9</accession>
<protein>
    <submittedName>
        <fullName evidence="1">Uncharacterized protein</fullName>
    </submittedName>
</protein>